<protein>
    <submittedName>
        <fullName evidence="3">Geminin</fullName>
    </submittedName>
</protein>
<name>A0A0X3NXK9_SCHSO</name>
<organism evidence="3">
    <name type="scientific">Schistocephalus solidus</name>
    <name type="common">Tapeworm</name>
    <dbReference type="NCBI Taxonomy" id="70667"/>
    <lineage>
        <taxon>Eukaryota</taxon>
        <taxon>Metazoa</taxon>
        <taxon>Spiralia</taxon>
        <taxon>Lophotrochozoa</taxon>
        <taxon>Platyhelminthes</taxon>
        <taxon>Cestoda</taxon>
        <taxon>Eucestoda</taxon>
        <taxon>Diphyllobothriidea</taxon>
        <taxon>Diphyllobothriidae</taxon>
        <taxon>Schistocephalus</taxon>
    </lineage>
</organism>
<feature type="compositionally biased region" description="Polar residues" evidence="2">
    <location>
        <begin position="84"/>
        <end position="97"/>
    </location>
</feature>
<feature type="coiled-coil region" evidence="1">
    <location>
        <begin position="118"/>
        <end position="162"/>
    </location>
</feature>
<keyword evidence="1" id="KW-0175">Coiled coil</keyword>
<accession>A0A0X3NXK9</accession>
<feature type="region of interest" description="Disordered" evidence="2">
    <location>
        <begin position="22"/>
        <end position="52"/>
    </location>
</feature>
<dbReference type="AlphaFoldDB" id="A0A0X3NXK9"/>
<evidence type="ECO:0000313" key="3">
    <source>
        <dbReference type="EMBL" id="JAP44514.1"/>
    </source>
</evidence>
<dbReference type="GO" id="GO:0006275">
    <property type="term" value="P:regulation of DNA replication"/>
    <property type="evidence" value="ECO:0007669"/>
    <property type="project" value="InterPro"/>
</dbReference>
<reference evidence="3" key="1">
    <citation type="submission" date="2016-01" db="EMBL/GenBank/DDBJ databases">
        <title>Reference transcriptome for the parasite Schistocephalus solidus: insights into the molecular evolution of parasitism.</title>
        <authorList>
            <person name="Hebert F.O."/>
            <person name="Grambauer S."/>
            <person name="Barber I."/>
            <person name="Landry C.R."/>
            <person name="Aubin-Horth N."/>
        </authorList>
    </citation>
    <scope>NUCLEOTIDE SEQUENCE</scope>
</reference>
<dbReference type="Gene3D" id="1.20.5.1180">
    <property type="entry name" value="Geminin coiled-coil domain"/>
    <property type="match status" value="1"/>
</dbReference>
<evidence type="ECO:0000256" key="1">
    <source>
        <dbReference type="SAM" id="Coils"/>
    </source>
</evidence>
<proteinExistence type="predicted"/>
<dbReference type="EMBL" id="GEEE01018711">
    <property type="protein sequence ID" value="JAP44514.1"/>
    <property type="molecule type" value="Transcribed_RNA"/>
</dbReference>
<feature type="region of interest" description="Disordered" evidence="2">
    <location>
        <begin position="76"/>
        <end position="97"/>
    </location>
</feature>
<feature type="compositionally biased region" description="Basic and acidic residues" evidence="2">
    <location>
        <begin position="35"/>
        <end position="49"/>
    </location>
</feature>
<evidence type="ECO:0000256" key="2">
    <source>
        <dbReference type="SAM" id="MobiDB-lite"/>
    </source>
</evidence>
<gene>
    <name evidence="3" type="primary">GEMI</name>
    <name evidence="3" type="ORF">TR108135</name>
</gene>
<dbReference type="SUPFAM" id="SSF111469">
    <property type="entry name" value="Geminin coiled-coil domain"/>
    <property type="match status" value="1"/>
</dbReference>
<dbReference type="InterPro" id="IPR022786">
    <property type="entry name" value="Geminin/Multicilin"/>
</dbReference>
<sequence length="180" mass="20515">MATETISRRGLSVRLDSHCKSIEKPFDPKSSIPEKTVDKERFATDKENENVNSTLKRHPNKLTIFKDSPTAVCRHCGHRKSKQDNPVVTTTSSSQTDRSGSPLCEWLCSDQPPVEYWMELAEQRRQALTETLEENKELCDLVVKLNEEIEKLSKIAEHAENFAKAIQDTKAINTDEQETQ</sequence>
<dbReference type="Pfam" id="PF07412">
    <property type="entry name" value="Geminin"/>
    <property type="match status" value="1"/>
</dbReference>